<keyword evidence="7" id="KW-1185">Reference proteome</keyword>
<comment type="caution">
    <text evidence="6">The sequence shown here is derived from an EMBL/GenBank/DDBJ whole genome shotgun (WGS) entry which is preliminary data.</text>
</comment>
<dbReference type="Pfam" id="PF00440">
    <property type="entry name" value="TetR_N"/>
    <property type="match status" value="1"/>
</dbReference>
<dbReference type="Gene3D" id="1.10.10.60">
    <property type="entry name" value="Homeodomain-like"/>
    <property type="match status" value="1"/>
</dbReference>
<evidence type="ECO:0000256" key="1">
    <source>
        <dbReference type="ARBA" id="ARBA00023015"/>
    </source>
</evidence>
<dbReference type="InterPro" id="IPR001647">
    <property type="entry name" value="HTH_TetR"/>
</dbReference>
<sequence>MAVTAETGTEGARRGQIIDSAIQLIAQQGLARTSLSRIADKAGISKAAVLYHFRNKDELLDEVLARVLGGLVTEVGARVDAAETPRDAVFAYLKAMIGHLTANPDHVRVITEAIAIAELAGHNTVRADPSRWKALADLLAAAQSAGQMRQFDTKAVAVVIGGAVDGLVGQWIAEPEFDLTAAVAELETFIDRATELR</sequence>
<dbReference type="RefSeq" id="WP_380048354.1">
    <property type="nucleotide sequence ID" value="NZ_JBHLTC010000018.1"/>
</dbReference>
<evidence type="ECO:0000259" key="5">
    <source>
        <dbReference type="PROSITE" id="PS50977"/>
    </source>
</evidence>
<dbReference type="InterPro" id="IPR036271">
    <property type="entry name" value="Tet_transcr_reg_TetR-rel_C_sf"/>
</dbReference>
<feature type="DNA-binding region" description="H-T-H motif" evidence="4">
    <location>
        <begin position="34"/>
        <end position="53"/>
    </location>
</feature>
<gene>
    <name evidence="6" type="ORF">ACFFGN_16540</name>
</gene>
<dbReference type="SUPFAM" id="SSF46689">
    <property type="entry name" value="Homeodomain-like"/>
    <property type="match status" value="1"/>
</dbReference>
<dbReference type="PANTHER" id="PTHR30055:SF234">
    <property type="entry name" value="HTH-TYPE TRANSCRIPTIONAL REGULATOR BETI"/>
    <property type="match status" value="1"/>
</dbReference>
<evidence type="ECO:0000313" key="6">
    <source>
        <dbReference type="EMBL" id="MFC0625687.1"/>
    </source>
</evidence>
<dbReference type="InterPro" id="IPR009057">
    <property type="entry name" value="Homeodomain-like_sf"/>
</dbReference>
<accession>A0ABV6QQ11</accession>
<feature type="domain" description="HTH tetR-type" evidence="5">
    <location>
        <begin position="11"/>
        <end position="71"/>
    </location>
</feature>
<proteinExistence type="predicted"/>
<evidence type="ECO:0000256" key="2">
    <source>
        <dbReference type="ARBA" id="ARBA00023125"/>
    </source>
</evidence>
<dbReference type="PRINTS" id="PR00455">
    <property type="entry name" value="HTHTETR"/>
</dbReference>
<keyword evidence="3" id="KW-0804">Transcription</keyword>
<keyword evidence="2 4" id="KW-0238">DNA-binding</keyword>
<protein>
    <submittedName>
        <fullName evidence="6">TetR/AcrR family transcriptional regulator</fullName>
    </submittedName>
</protein>
<evidence type="ECO:0000256" key="4">
    <source>
        <dbReference type="PROSITE-ProRule" id="PRU00335"/>
    </source>
</evidence>
<evidence type="ECO:0000313" key="7">
    <source>
        <dbReference type="Proteomes" id="UP001589890"/>
    </source>
</evidence>
<keyword evidence="1" id="KW-0805">Transcription regulation</keyword>
<dbReference type="PANTHER" id="PTHR30055">
    <property type="entry name" value="HTH-TYPE TRANSCRIPTIONAL REGULATOR RUTR"/>
    <property type="match status" value="1"/>
</dbReference>
<name>A0ABV6QQ11_9ACTN</name>
<evidence type="ECO:0000256" key="3">
    <source>
        <dbReference type="ARBA" id="ARBA00023163"/>
    </source>
</evidence>
<dbReference type="PROSITE" id="PS50977">
    <property type="entry name" value="HTH_TETR_2"/>
    <property type="match status" value="1"/>
</dbReference>
<dbReference type="EMBL" id="JBHLTC010000018">
    <property type="protein sequence ID" value="MFC0625687.1"/>
    <property type="molecule type" value="Genomic_DNA"/>
</dbReference>
<dbReference type="InterPro" id="IPR050109">
    <property type="entry name" value="HTH-type_TetR-like_transc_reg"/>
</dbReference>
<organism evidence="6 7">
    <name type="scientific">Kribbella deserti</name>
    <dbReference type="NCBI Taxonomy" id="1926257"/>
    <lineage>
        <taxon>Bacteria</taxon>
        <taxon>Bacillati</taxon>
        <taxon>Actinomycetota</taxon>
        <taxon>Actinomycetes</taxon>
        <taxon>Propionibacteriales</taxon>
        <taxon>Kribbellaceae</taxon>
        <taxon>Kribbella</taxon>
    </lineage>
</organism>
<dbReference type="Proteomes" id="UP001589890">
    <property type="component" value="Unassembled WGS sequence"/>
</dbReference>
<dbReference type="SUPFAM" id="SSF48498">
    <property type="entry name" value="Tetracyclin repressor-like, C-terminal domain"/>
    <property type="match status" value="1"/>
</dbReference>
<reference evidence="6 7" key="1">
    <citation type="submission" date="2024-09" db="EMBL/GenBank/DDBJ databases">
        <authorList>
            <person name="Sun Q."/>
            <person name="Mori K."/>
        </authorList>
    </citation>
    <scope>NUCLEOTIDE SEQUENCE [LARGE SCALE GENOMIC DNA]</scope>
    <source>
        <strain evidence="6 7">CGMCC 1.15906</strain>
    </source>
</reference>
<dbReference type="Gene3D" id="1.10.357.10">
    <property type="entry name" value="Tetracycline Repressor, domain 2"/>
    <property type="match status" value="1"/>
</dbReference>